<dbReference type="Proteomes" id="UP001202674">
    <property type="component" value="Unassembled WGS sequence"/>
</dbReference>
<dbReference type="AlphaFoldDB" id="A0AAE3K7G4"/>
<proteinExistence type="predicted"/>
<evidence type="ECO:0000259" key="1">
    <source>
        <dbReference type="Pfam" id="PF24035"/>
    </source>
</evidence>
<organism evidence="2 3">
    <name type="scientific">Natranaeroarchaeum aerophilus</name>
    <dbReference type="NCBI Taxonomy" id="2917711"/>
    <lineage>
        <taxon>Archaea</taxon>
        <taxon>Methanobacteriati</taxon>
        <taxon>Methanobacteriota</taxon>
        <taxon>Stenosarchaea group</taxon>
        <taxon>Halobacteria</taxon>
        <taxon>Halobacteriales</taxon>
        <taxon>Natronoarchaeaceae</taxon>
        <taxon>Natranaeroarchaeum</taxon>
    </lineage>
</organism>
<reference evidence="2 3" key="1">
    <citation type="journal article" date="2022" name="Syst. Appl. Microbiol.">
        <title>Natronocalculus amylovorans gen. nov., sp. nov., and Natranaeroarchaeum aerophilus sp. nov., dominant culturable amylolytic natronoarchaea from hypersaline soda lakes in southwestern Siberia.</title>
        <authorList>
            <person name="Sorokin D.Y."/>
            <person name="Elcheninov A.G."/>
            <person name="Khizhniak T.V."/>
            <person name="Koenen M."/>
            <person name="Bale N.J."/>
            <person name="Damste J.S.S."/>
            <person name="Kublanov I.V."/>
        </authorList>
    </citation>
    <scope>NUCLEOTIDE SEQUENCE [LARGE SCALE GENOMIC DNA]</scope>
    <source>
        <strain evidence="2 3">AArc-St1-1</strain>
    </source>
</reference>
<name>A0AAE3K7G4_9EURY</name>
<protein>
    <recommendedName>
        <fullName evidence="1">DUF7344 domain-containing protein</fullName>
    </recommendedName>
</protein>
<evidence type="ECO:0000313" key="2">
    <source>
        <dbReference type="EMBL" id="MCL9813884.1"/>
    </source>
</evidence>
<comment type="caution">
    <text evidence="2">The sequence shown here is derived from an EMBL/GenBank/DDBJ whole genome shotgun (WGS) entry which is preliminary data.</text>
</comment>
<evidence type="ECO:0000313" key="3">
    <source>
        <dbReference type="Proteomes" id="UP001202674"/>
    </source>
</evidence>
<keyword evidence="3" id="KW-1185">Reference proteome</keyword>
<dbReference type="EMBL" id="JAKRVY010000004">
    <property type="protein sequence ID" value="MCL9813884.1"/>
    <property type="molecule type" value="Genomic_DNA"/>
</dbReference>
<dbReference type="InterPro" id="IPR055768">
    <property type="entry name" value="DUF7344"/>
</dbReference>
<dbReference type="RefSeq" id="WP_250596587.1">
    <property type="nucleotide sequence ID" value="NZ_JAKRVY010000004.1"/>
</dbReference>
<gene>
    <name evidence="2" type="ORF">AArcSt11_09495</name>
</gene>
<feature type="domain" description="DUF7344" evidence="1">
    <location>
        <begin position="26"/>
        <end position="83"/>
    </location>
</feature>
<accession>A0AAE3K7G4</accession>
<sequence length="128" mass="14263">MTGTRFENGRRVIEKWDDVFSVLDAEPRRRIVISLLDTDGAVSLPESAINPNAPADPEQLRVELHHKHLPMLAEHGFIEWESDPLIAAPGPRFEEVAAVFEALQAQAESIPDSLVVGCQRLEEEQEVA</sequence>
<dbReference type="Pfam" id="PF24035">
    <property type="entry name" value="DUF7344"/>
    <property type="match status" value="1"/>
</dbReference>